<keyword evidence="3" id="KW-1185">Reference proteome</keyword>
<dbReference type="Proteomes" id="UP001590951">
    <property type="component" value="Unassembled WGS sequence"/>
</dbReference>
<feature type="compositionally biased region" description="Basic and acidic residues" evidence="1">
    <location>
        <begin position="1"/>
        <end position="12"/>
    </location>
</feature>
<evidence type="ECO:0000313" key="2">
    <source>
        <dbReference type="EMBL" id="KAL2045900.1"/>
    </source>
</evidence>
<evidence type="ECO:0000313" key="3">
    <source>
        <dbReference type="Proteomes" id="UP001590951"/>
    </source>
</evidence>
<dbReference type="EMBL" id="JBHFEH010000131">
    <property type="protein sequence ID" value="KAL2045900.1"/>
    <property type="molecule type" value="Genomic_DNA"/>
</dbReference>
<gene>
    <name evidence="2" type="ORF">ABVK25_011954</name>
</gene>
<accession>A0ABR4AL24</accession>
<reference evidence="2 3" key="1">
    <citation type="submission" date="2024-09" db="EMBL/GenBank/DDBJ databases">
        <title>Rethinking Asexuality: The Enigmatic Case of Functional Sexual Genes in Lepraria (Stereocaulaceae).</title>
        <authorList>
            <person name="Doellman M."/>
            <person name="Sun Y."/>
            <person name="Barcenas-Pena A."/>
            <person name="Lumbsch H.T."/>
            <person name="Grewe F."/>
        </authorList>
    </citation>
    <scope>NUCLEOTIDE SEQUENCE [LARGE SCALE GENOMIC DNA]</scope>
    <source>
        <strain evidence="2 3">Grewe 0041</strain>
    </source>
</reference>
<name>A0ABR4AL24_9LECA</name>
<protein>
    <submittedName>
        <fullName evidence="2">Uncharacterized protein</fullName>
    </submittedName>
</protein>
<proteinExistence type="predicted"/>
<evidence type="ECO:0000256" key="1">
    <source>
        <dbReference type="SAM" id="MobiDB-lite"/>
    </source>
</evidence>
<organism evidence="2 3">
    <name type="scientific">Lepraria finkii</name>
    <dbReference type="NCBI Taxonomy" id="1340010"/>
    <lineage>
        <taxon>Eukaryota</taxon>
        <taxon>Fungi</taxon>
        <taxon>Dikarya</taxon>
        <taxon>Ascomycota</taxon>
        <taxon>Pezizomycotina</taxon>
        <taxon>Lecanoromycetes</taxon>
        <taxon>OSLEUM clade</taxon>
        <taxon>Lecanoromycetidae</taxon>
        <taxon>Lecanorales</taxon>
        <taxon>Lecanorineae</taxon>
        <taxon>Stereocaulaceae</taxon>
        <taxon>Lepraria</taxon>
    </lineage>
</organism>
<sequence length="87" mass="9932">MTMFPDDKEKRSKSTLSEQQLYGRTGRTDRTCGHLEPFQESDDYNGSGSFLVNLSLNLLMRVVLSDAIPPVSRPDLVVVERWLSMRL</sequence>
<comment type="caution">
    <text evidence="2">The sequence shown here is derived from an EMBL/GenBank/DDBJ whole genome shotgun (WGS) entry which is preliminary data.</text>
</comment>
<feature type="region of interest" description="Disordered" evidence="1">
    <location>
        <begin position="1"/>
        <end position="28"/>
    </location>
</feature>